<dbReference type="HOGENOM" id="CLU_107062_0_0_14"/>
<evidence type="ECO:0000313" key="1">
    <source>
        <dbReference type="EMBL" id="CCE66605.1"/>
    </source>
</evidence>
<dbReference type="AlphaFoldDB" id="G8C2Q7"/>
<dbReference type="PATRIC" id="fig|1116213.3.peg.93"/>
<name>G8C2Q7_9MOLU</name>
<accession>G8C2Q7</accession>
<sequence>MTLMGRGLVGLIGATGVSSAVGVPIVLNSSGATGPVDTLPGGREVIQVSMNKCESTGSHNNLKINFGDEEIRDVCWNISEDKKIGEHESELTSLFKSQWGDSNQNWNSNLNQGKWTQQCLDSETQSTWAVFGNTGSRDYLGLCNTTEVNQTPFVKKVKTWNQTANKDIWTISMCVQDCFETDAGSIGNSPVALQTEKTENWSEVAFNRKTR</sequence>
<gene>
    <name evidence="1" type="ORF">MHM_00870</name>
</gene>
<reference evidence="1" key="2">
    <citation type="submission" date="2011-11" db="EMBL/GenBank/DDBJ databases">
        <authorList>
            <person name="Barker E."/>
        </authorList>
    </citation>
    <scope>NUCLEOTIDE SEQUENCE</scope>
    <source>
        <strain evidence="1">Birmingham 1</strain>
    </source>
</reference>
<protein>
    <submittedName>
        <fullName evidence="1">Uncharacterized protein</fullName>
    </submittedName>
</protein>
<dbReference type="KEGG" id="mhb:MHM_00870"/>
<organism evidence="1">
    <name type="scientific">Candidatus Mycoplasma haematominutum 'Birmingham 1'</name>
    <dbReference type="NCBI Taxonomy" id="1116213"/>
    <lineage>
        <taxon>Bacteria</taxon>
        <taxon>Bacillati</taxon>
        <taxon>Mycoplasmatota</taxon>
        <taxon>Mollicutes</taxon>
        <taxon>Mycoplasmataceae</taxon>
        <taxon>Mycoplasma</taxon>
    </lineage>
</organism>
<reference evidence="1" key="1">
    <citation type="submission" date="2011-11" db="EMBL/GenBank/DDBJ databases">
        <title>Complete genome sequence of Candidatus Mycoplasma haemominutum.</title>
        <authorList>
            <person name="Barker E.N."/>
            <person name="Darby A.C."/>
            <person name="Helps C.R."/>
            <person name="Peters I.R."/>
            <person name="Hughes M.A."/>
            <person name="Radford A.D."/>
            <person name="Novacco M."/>
            <person name="Boretti F."/>
            <person name="Hofmann-Lehmann R."/>
            <person name="Tasker S."/>
        </authorList>
    </citation>
    <scope>NUCLEOTIDE SEQUENCE</scope>
    <source>
        <strain evidence="1">Birmingham 1</strain>
    </source>
</reference>
<dbReference type="EMBL" id="HE613254">
    <property type="protein sequence ID" value="CCE66605.1"/>
    <property type="molecule type" value="Genomic_DNA"/>
</dbReference>
<proteinExistence type="predicted"/>